<evidence type="ECO:0000313" key="2">
    <source>
        <dbReference type="EMBL" id="KAK1126655.1"/>
    </source>
</evidence>
<reference evidence="2" key="1">
    <citation type="submission" date="2021-10" db="EMBL/GenBank/DDBJ databases">
        <title>Melipona bicolor Genome sequencing and assembly.</title>
        <authorList>
            <person name="Araujo N.S."/>
            <person name="Arias M.C."/>
        </authorList>
    </citation>
    <scope>NUCLEOTIDE SEQUENCE</scope>
    <source>
        <strain evidence="2">USP_2M_L1-L4_2017</strain>
        <tissue evidence="2">Whole body</tissue>
    </source>
</reference>
<protein>
    <submittedName>
        <fullName evidence="2">Uncharacterized protein</fullName>
    </submittedName>
</protein>
<feature type="compositionally biased region" description="Polar residues" evidence="1">
    <location>
        <begin position="52"/>
        <end position="72"/>
    </location>
</feature>
<comment type="caution">
    <text evidence="2">The sequence shown here is derived from an EMBL/GenBank/DDBJ whole genome shotgun (WGS) entry which is preliminary data.</text>
</comment>
<sequence length="191" mass="21400">MTAICFVCNLPILSHQVGLVWQGGNGWDDLVREQVEESTLRQRLGTGRRDSATQITSISPPNEPQETSTANQTRRRSSLTRLTDILREWSGGGSSAKSERGNKLYRRETLADIAKSLPWSRQTTTDASHLERLRKRRESSVDSGIRSQASTKSRKDSTISELKNDIARLWGKKETPQPQPPPTVISPTYRG</sequence>
<organism evidence="2 3">
    <name type="scientific">Melipona bicolor</name>
    <dbReference type="NCBI Taxonomy" id="60889"/>
    <lineage>
        <taxon>Eukaryota</taxon>
        <taxon>Metazoa</taxon>
        <taxon>Ecdysozoa</taxon>
        <taxon>Arthropoda</taxon>
        <taxon>Hexapoda</taxon>
        <taxon>Insecta</taxon>
        <taxon>Pterygota</taxon>
        <taxon>Neoptera</taxon>
        <taxon>Endopterygota</taxon>
        <taxon>Hymenoptera</taxon>
        <taxon>Apocrita</taxon>
        <taxon>Aculeata</taxon>
        <taxon>Apoidea</taxon>
        <taxon>Anthophila</taxon>
        <taxon>Apidae</taxon>
        <taxon>Melipona</taxon>
    </lineage>
</organism>
<evidence type="ECO:0000313" key="3">
    <source>
        <dbReference type="Proteomes" id="UP001177670"/>
    </source>
</evidence>
<feature type="compositionally biased region" description="Basic and acidic residues" evidence="1">
    <location>
        <begin position="153"/>
        <end position="175"/>
    </location>
</feature>
<proteinExistence type="predicted"/>
<evidence type="ECO:0000256" key="1">
    <source>
        <dbReference type="SAM" id="MobiDB-lite"/>
    </source>
</evidence>
<name>A0AA40FX37_9HYME</name>
<gene>
    <name evidence="2" type="ORF">K0M31_004281</name>
</gene>
<dbReference type="Proteomes" id="UP001177670">
    <property type="component" value="Unassembled WGS sequence"/>
</dbReference>
<accession>A0AA40FX37</accession>
<keyword evidence="3" id="KW-1185">Reference proteome</keyword>
<dbReference type="EMBL" id="JAHYIQ010000013">
    <property type="protein sequence ID" value="KAK1126655.1"/>
    <property type="molecule type" value="Genomic_DNA"/>
</dbReference>
<feature type="region of interest" description="Disordered" evidence="1">
    <location>
        <begin position="121"/>
        <end position="191"/>
    </location>
</feature>
<feature type="region of interest" description="Disordered" evidence="1">
    <location>
        <begin position="41"/>
        <end position="77"/>
    </location>
</feature>
<dbReference type="AlphaFoldDB" id="A0AA40FX37"/>
<feature type="compositionally biased region" description="Polar residues" evidence="1">
    <location>
        <begin position="141"/>
        <end position="151"/>
    </location>
</feature>